<keyword evidence="14" id="KW-1185">Reference proteome</keyword>
<dbReference type="Pfam" id="PF03331">
    <property type="entry name" value="LpxC"/>
    <property type="match status" value="1"/>
</dbReference>
<keyword evidence="10 12" id="KW-0443">Lipid metabolism</keyword>
<dbReference type="Gene3D" id="3.30.1700.10">
    <property type="entry name" value="lpxc deacetylase, domain 2"/>
    <property type="match status" value="1"/>
</dbReference>
<evidence type="ECO:0000256" key="1">
    <source>
        <dbReference type="ARBA" id="ARBA00001947"/>
    </source>
</evidence>
<comment type="cofactor">
    <cofactor evidence="1 12">
        <name>Zn(2+)</name>
        <dbReference type="ChEBI" id="CHEBI:29105"/>
    </cofactor>
</comment>
<dbReference type="HOGENOM" id="CLU_046528_1_0_7"/>
<evidence type="ECO:0000256" key="10">
    <source>
        <dbReference type="ARBA" id="ARBA00023098"/>
    </source>
</evidence>
<dbReference type="EC" id="3.5.1.108" evidence="4 12"/>
<feature type="binding site" evidence="12">
    <location>
        <position position="250"/>
    </location>
    <ligand>
        <name>Zn(2+)</name>
        <dbReference type="ChEBI" id="CHEBI:29105"/>
    </ligand>
</feature>
<dbReference type="Gene3D" id="3.30.230.20">
    <property type="entry name" value="lpxc deacetylase, domain 1"/>
    <property type="match status" value="1"/>
</dbReference>
<evidence type="ECO:0000313" key="14">
    <source>
        <dbReference type="Proteomes" id="UP000000602"/>
    </source>
</evidence>
<dbReference type="InterPro" id="IPR011334">
    <property type="entry name" value="UDP-acyl_GlcNac_deAcase_C"/>
</dbReference>
<proteinExistence type="inferred from homology"/>
<dbReference type="GO" id="GO:0009245">
    <property type="term" value="P:lipid A biosynthetic process"/>
    <property type="evidence" value="ECO:0007669"/>
    <property type="project" value="UniProtKB-UniRule"/>
</dbReference>
<dbReference type="eggNOG" id="COG0774">
    <property type="taxonomic scope" value="Bacteria"/>
</dbReference>
<dbReference type="GO" id="GO:0046872">
    <property type="term" value="F:metal ion binding"/>
    <property type="evidence" value="ECO:0007669"/>
    <property type="project" value="UniProtKB-KW"/>
</dbReference>
<keyword evidence="6 12" id="KW-0441">Lipid A biosynthesis</keyword>
<keyword evidence="8 12" id="KW-0378">Hydrolase</keyword>
<dbReference type="RefSeq" id="WP_011189180.1">
    <property type="nucleotide sequence ID" value="NC_006138.1"/>
</dbReference>
<dbReference type="InterPro" id="IPR015870">
    <property type="entry name" value="UDP-acyl_N-AcGlcN_deAcase_N"/>
</dbReference>
<dbReference type="InterPro" id="IPR004463">
    <property type="entry name" value="UDP-acyl_GlcNac_deAcase"/>
</dbReference>
<dbReference type="UniPathway" id="UPA00359">
    <property type="reaction ID" value="UER00478"/>
</dbReference>
<dbReference type="KEGG" id="dps:DP1939"/>
<evidence type="ECO:0000256" key="7">
    <source>
        <dbReference type="ARBA" id="ARBA00022723"/>
    </source>
</evidence>
<feature type="active site" description="Proton donor" evidence="12">
    <location>
        <position position="273"/>
    </location>
</feature>
<evidence type="ECO:0000256" key="6">
    <source>
        <dbReference type="ARBA" id="ARBA00022556"/>
    </source>
</evidence>
<protein>
    <recommendedName>
        <fullName evidence="4 12">UDP-3-O-acyl-N-acetylglucosamine deacetylase</fullName>
        <shortName evidence="12">UDP-3-O-acyl-GlcNAc deacetylase</shortName>
        <ecNumber evidence="4 12">3.5.1.108</ecNumber>
    </recommendedName>
    <alternativeName>
        <fullName evidence="12">UDP-3-O-[R-3-hydroxymyristoyl]-N-acetylglucosamine deacetylase</fullName>
    </alternativeName>
</protein>
<keyword evidence="9 12" id="KW-0862">Zinc</keyword>
<comment type="similarity">
    <text evidence="12">Belongs to the LpxC family.</text>
</comment>
<evidence type="ECO:0000256" key="9">
    <source>
        <dbReference type="ARBA" id="ARBA00022833"/>
    </source>
</evidence>
<dbReference type="HAMAP" id="MF_00388">
    <property type="entry name" value="LpxC"/>
    <property type="match status" value="1"/>
</dbReference>
<evidence type="ECO:0000256" key="5">
    <source>
        <dbReference type="ARBA" id="ARBA00022516"/>
    </source>
</evidence>
<dbReference type="SUPFAM" id="SSF54211">
    <property type="entry name" value="Ribosomal protein S5 domain 2-like"/>
    <property type="match status" value="2"/>
</dbReference>
<dbReference type="GO" id="GO:0103117">
    <property type="term" value="F:UDP-3-O-acyl-N-acetylglucosamine deacetylase activity"/>
    <property type="evidence" value="ECO:0007669"/>
    <property type="project" value="UniProtKB-UniRule"/>
</dbReference>
<sequence length="330" mass="36372">MKLSVMPNQYTLRKSVSCCGVGLHTGRTVNLTIKPAPVDSGIRFFRTDLHPCQVIKAHMDKIVDTRLATTIGEADATISTTEHLMAALHAYGIDNADIEIDSHEVPIMDGSAGPFFNHLKSSGKKRQDGLKKVLRVIKPIRYQQGDKVMEILPYDGFKVTGKISFDDTIDDAIIKTQSYTFDMSPEAFLKDIASARTFGYVEQVEELWANGLALGGSLANVIAIHWNRTSVLNEDGLRYHDEFIRHKVLDIVGDLYLLGCPILGHVRSHKTGHTEHRAFMQAIANASDCWEFCELSSNSGTSVLGRAIDSTLAAAEGILMPFFNPQPLVA</sequence>
<evidence type="ECO:0000256" key="2">
    <source>
        <dbReference type="ARBA" id="ARBA00002923"/>
    </source>
</evidence>
<name>Q6ALV7_DESPS</name>
<accession>Q6ALV7</accession>
<comment type="catalytic activity">
    <reaction evidence="11 12">
        <text>a UDP-3-O-[(3R)-3-hydroxyacyl]-N-acetyl-alpha-D-glucosamine + H2O = a UDP-3-O-[(3R)-3-hydroxyacyl]-alpha-D-glucosamine + acetate</text>
        <dbReference type="Rhea" id="RHEA:67816"/>
        <dbReference type="ChEBI" id="CHEBI:15377"/>
        <dbReference type="ChEBI" id="CHEBI:30089"/>
        <dbReference type="ChEBI" id="CHEBI:137740"/>
        <dbReference type="ChEBI" id="CHEBI:173225"/>
        <dbReference type="EC" id="3.5.1.108"/>
    </reaction>
</comment>
<evidence type="ECO:0000256" key="12">
    <source>
        <dbReference type="HAMAP-Rule" id="MF_00388"/>
    </source>
</evidence>
<dbReference type="NCBIfam" id="TIGR00325">
    <property type="entry name" value="lpxC"/>
    <property type="match status" value="1"/>
</dbReference>
<feature type="binding site" evidence="12">
    <location>
        <position position="246"/>
    </location>
    <ligand>
        <name>Zn(2+)</name>
        <dbReference type="ChEBI" id="CHEBI:29105"/>
    </ligand>
</feature>
<comment type="function">
    <text evidence="2 12">Catalyzes the hydrolysis of UDP-3-O-myristoyl-N-acetylglucosamine to form UDP-3-O-myristoylglucosamine and acetate, the committed step in lipid A biosynthesis.</text>
</comment>
<gene>
    <name evidence="12" type="primary">lpxC</name>
    <name evidence="13" type="ordered locus">DP1939</name>
</gene>
<evidence type="ECO:0000256" key="4">
    <source>
        <dbReference type="ARBA" id="ARBA00012745"/>
    </source>
</evidence>
<dbReference type="PANTHER" id="PTHR33694">
    <property type="entry name" value="UDP-3-O-ACYL-N-ACETYLGLUCOSAMINE DEACETYLASE 1, MITOCHONDRIAL-RELATED"/>
    <property type="match status" value="1"/>
</dbReference>
<dbReference type="InterPro" id="IPR020568">
    <property type="entry name" value="Ribosomal_Su5_D2-typ_SF"/>
</dbReference>
<evidence type="ECO:0000256" key="3">
    <source>
        <dbReference type="ARBA" id="ARBA00005002"/>
    </source>
</evidence>
<evidence type="ECO:0000256" key="11">
    <source>
        <dbReference type="ARBA" id="ARBA00024535"/>
    </source>
</evidence>
<dbReference type="EMBL" id="CR522870">
    <property type="protein sequence ID" value="CAG36668.1"/>
    <property type="molecule type" value="Genomic_DNA"/>
</dbReference>
<evidence type="ECO:0000313" key="13">
    <source>
        <dbReference type="EMBL" id="CAG36668.1"/>
    </source>
</evidence>
<dbReference type="Proteomes" id="UP000000602">
    <property type="component" value="Chromosome"/>
</dbReference>
<comment type="pathway">
    <text evidence="3 12">Glycolipid biosynthesis; lipid IV(A) biosynthesis; lipid IV(A) from (3R)-3-hydroxytetradecanoyl-[acyl-carrier-protein] and UDP-N-acetyl-alpha-D-glucosamine: step 2/6.</text>
</comment>
<dbReference type="OrthoDB" id="9802746at2"/>
<keyword evidence="5 12" id="KW-0444">Lipid biosynthesis</keyword>
<dbReference type="GO" id="GO:0016020">
    <property type="term" value="C:membrane"/>
    <property type="evidence" value="ECO:0007669"/>
    <property type="project" value="GOC"/>
</dbReference>
<feature type="binding site" evidence="12">
    <location>
        <position position="83"/>
    </location>
    <ligand>
        <name>Zn(2+)</name>
        <dbReference type="ChEBI" id="CHEBI:29105"/>
    </ligand>
</feature>
<reference evidence="14" key="1">
    <citation type="journal article" date="2004" name="Environ. Microbiol.">
        <title>The genome of Desulfotalea psychrophila, a sulfate-reducing bacterium from permanently cold Arctic sediments.</title>
        <authorList>
            <person name="Rabus R."/>
            <person name="Ruepp A."/>
            <person name="Frickey T."/>
            <person name="Rattei T."/>
            <person name="Fartmann B."/>
            <person name="Stark M."/>
            <person name="Bauer M."/>
            <person name="Zibat A."/>
            <person name="Lombardot T."/>
            <person name="Becker I."/>
            <person name="Amann J."/>
            <person name="Gellner K."/>
            <person name="Teeling H."/>
            <person name="Leuschner W.D."/>
            <person name="Gloeckner F.-O."/>
            <person name="Lupas A.N."/>
            <person name="Amann R."/>
            <person name="Klenk H.-P."/>
        </authorList>
    </citation>
    <scope>NUCLEOTIDE SEQUENCE [LARGE SCALE GENOMIC DNA]</scope>
    <source>
        <strain evidence="14">DSM 12343 / LSv54</strain>
    </source>
</reference>
<dbReference type="AlphaFoldDB" id="Q6ALV7"/>
<keyword evidence="7 12" id="KW-0479">Metal-binding</keyword>
<dbReference type="PANTHER" id="PTHR33694:SF1">
    <property type="entry name" value="UDP-3-O-ACYL-N-ACETYLGLUCOSAMINE DEACETYLASE 1, MITOCHONDRIAL-RELATED"/>
    <property type="match status" value="1"/>
</dbReference>
<dbReference type="STRING" id="177439.DP1939"/>
<evidence type="ECO:0000256" key="8">
    <source>
        <dbReference type="ARBA" id="ARBA00022801"/>
    </source>
</evidence>
<organism evidence="13 14">
    <name type="scientific">Desulfotalea psychrophila (strain LSv54 / DSM 12343)</name>
    <dbReference type="NCBI Taxonomy" id="177439"/>
    <lineage>
        <taxon>Bacteria</taxon>
        <taxon>Pseudomonadati</taxon>
        <taxon>Thermodesulfobacteriota</taxon>
        <taxon>Desulfobulbia</taxon>
        <taxon>Desulfobulbales</taxon>
        <taxon>Desulfocapsaceae</taxon>
        <taxon>Desulfotalea</taxon>
    </lineage>
</organism>